<reference evidence="1 2" key="1">
    <citation type="journal article" date="2021" name="bioRxiv">
        <title>Chromosome-scale and haplotype-resolved genome assembly of a tetraploid potato cultivar.</title>
        <authorList>
            <person name="Sun H."/>
            <person name="Jiao W.-B."/>
            <person name="Krause K."/>
            <person name="Campoy J.A."/>
            <person name="Goel M."/>
            <person name="Folz-Donahue K."/>
            <person name="Kukat C."/>
            <person name="Huettel B."/>
            <person name="Schneeberger K."/>
        </authorList>
    </citation>
    <scope>NUCLEOTIDE SEQUENCE [LARGE SCALE GENOMIC DNA]</scope>
    <source>
        <strain evidence="1">SolTubOtavaFocal</strain>
        <tissue evidence="1">Leaves</tissue>
    </source>
</reference>
<comment type="caution">
    <text evidence="1">The sequence shown here is derived from an EMBL/GenBank/DDBJ whole genome shotgun (WGS) entry which is preliminary data.</text>
</comment>
<name>A0ABQ7UI66_SOLTU</name>
<protein>
    <submittedName>
        <fullName evidence="1">Uncharacterized protein</fullName>
    </submittedName>
</protein>
<sequence length="119" mass="14162">MILLPRVTYSYVHHCGGEDDRDTSIFRYFILPRHKKKESNKSIYRVVGENLGTWKKQDKGKRVMCNQRKPLNMIRKKSLYYEFNFVVDLTEALLDHEPLKDRLDAIRECKSTLLLDQQS</sequence>
<dbReference type="Proteomes" id="UP000826656">
    <property type="component" value="Unassembled WGS sequence"/>
</dbReference>
<dbReference type="EMBL" id="JAIVGD010000019">
    <property type="protein sequence ID" value="KAH0749297.1"/>
    <property type="molecule type" value="Genomic_DNA"/>
</dbReference>
<organism evidence="1 2">
    <name type="scientific">Solanum tuberosum</name>
    <name type="common">Potato</name>
    <dbReference type="NCBI Taxonomy" id="4113"/>
    <lineage>
        <taxon>Eukaryota</taxon>
        <taxon>Viridiplantae</taxon>
        <taxon>Streptophyta</taxon>
        <taxon>Embryophyta</taxon>
        <taxon>Tracheophyta</taxon>
        <taxon>Spermatophyta</taxon>
        <taxon>Magnoliopsida</taxon>
        <taxon>eudicotyledons</taxon>
        <taxon>Gunneridae</taxon>
        <taxon>Pentapetalae</taxon>
        <taxon>asterids</taxon>
        <taxon>lamiids</taxon>
        <taxon>Solanales</taxon>
        <taxon>Solanaceae</taxon>
        <taxon>Solanoideae</taxon>
        <taxon>Solaneae</taxon>
        <taxon>Solanum</taxon>
    </lineage>
</organism>
<proteinExistence type="predicted"/>
<evidence type="ECO:0000313" key="2">
    <source>
        <dbReference type="Proteomes" id="UP000826656"/>
    </source>
</evidence>
<keyword evidence="2" id="KW-1185">Reference proteome</keyword>
<evidence type="ECO:0000313" key="1">
    <source>
        <dbReference type="EMBL" id="KAH0749297.1"/>
    </source>
</evidence>
<accession>A0ABQ7UI66</accession>
<gene>
    <name evidence="1" type="ORF">KY290_028529</name>
</gene>